<feature type="domain" description="Transposase putative helix-turn-helix" evidence="10">
    <location>
        <begin position="1"/>
        <end position="46"/>
    </location>
</feature>
<dbReference type="PANTHER" id="PTHR30405:SF25">
    <property type="entry name" value="RNA-GUIDED DNA ENDONUCLEASE INSQ-RELATED"/>
    <property type="match status" value="1"/>
</dbReference>
<evidence type="ECO:0000256" key="3">
    <source>
        <dbReference type="ARBA" id="ARBA00022578"/>
    </source>
</evidence>
<dbReference type="NCBIfam" id="NF038281">
    <property type="entry name" value="IS200_TnpB"/>
    <property type="match status" value="1"/>
</dbReference>
<dbReference type="GO" id="GO:0046872">
    <property type="term" value="F:metal ion binding"/>
    <property type="evidence" value="ECO:0007669"/>
    <property type="project" value="UniProtKB-KW"/>
</dbReference>
<evidence type="ECO:0000256" key="6">
    <source>
        <dbReference type="ARBA" id="ARBA00023125"/>
    </source>
</evidence>
<keyword evidence="3" id="KW-0815">Transposition</keyword>
<dbReference type="AlphaFoldDB" id="A0A1V5ZL40"/>
<proteinExistence type="inferred from homology"/>
<dbReference type="Pfam" id="PF07282">
    <property type="entry name" value="Cas12f1-like_TNB"/>
    <property type="match status" value="1"/>
</dbReference>
<comment type="similarity">
    <text evidence="2">In the N-terminal section; belongs to the transposase 2 family.</text>
</comment>
<comment type="caution">
    <text evidence="11">The sequence shown here is derived from an EMBL/GenBank/DDBJ whole genome shotgun (WGS) entry which is preliminary data.</text>
</comment>
<keyword evidence="6" id="KW-0238">DNA-binding</keyword>
<dbReference type="InterPro" id="IPR053522">
    <property type="entry name" value="RNA-guided_endonuclease_TnpB"/>
</dbReference>
<protein>
    <submittedName>
        <fullName evidence="11">Putative transposase</fullName>
    </submittedName>
</protein>
<evidence type="ECO:0000259" key="9">
    <source>
        <dbReference type="Pfam" id="PF07282"/>
    </source>
</evidence>
<dbReference type="GO" id="GO:0032196">
    <property type="term" value="P:transposition"/>
    <property type="evidence" value="ECO:0007669"/>
    <property type="project" value="UniProtKB-KW"/>
</dbReference>
<dbReference type="GO" id="GO:0003677">
    <property type="term" value="F:DNA binding"/>
    <property type="evidence" value="ECO:0007669"/>
    <property type="project" value="UniProtKB-KW"/>
</dbReference>
<name>A0A1V5ZL40_9BACT</name>
<evidence type="ECO:0000313" key="11">
    <source>
        <dbReference type="EMBL" id="OQB40762.1"/>
    </source>
</evidence>
<reference evidence="11" key="1">
    <citation type="submission" date="2017-02" db="EMBL/GenBank/DDBJ databases">
        <title>Delving into the versatile metabolic prowess of the omnipresent phylum Bacteroidetes.</title>
        <authorList>
            <person name="Nobu M.K."/>
            <person name="Mei R."/>
            <person name="Narihiro T."/>
            <person name="Kuroda K."/>
            <person name="Liu W.-T."/>
        </authorList>
    </citation>
    <scope>NUCLEOTIDE SEQUENCE</scope>
    <source>
        <strain evidence="11">ADurb.Bin160</strain>
    </source>
</reference>
<evidence type="ECO:0000256" key="7">
    <source>
        <dbReference type="ARBA" id="ARBA00023172"/>
    </source>
</evidence>
<organism evidence="11">
    <name type="scientific">candidate division CPR1 bacterium ADurb.Bin160</name>
    <dbReference type="NCBI Taxonomy" id="1852826"/>
    <lineage>
        <taxon>Bacteria</taxon>
        <taxon>candidate division CPR1</taxon>
    </lineage>
</organism>
<dbReference type="InterPro" id="IPR010095">
    <property type="entry name" value="Cas12f1-like_TNB"/>
</dbReference>
<keyword evidence="5" id="KW-0862">Zinc</keyword>
<sequence>MLKAYKYRLYPNEEQKIQLSKTFGCVRFVYNYYLAKNIELYKTEQKHMSKIDCNNHCNKELKNEFAWLKEVDKFALTNAIYNLDNAFQKFFKEHSGFPKFKSKKSHKYSYTTNFTENNIEVDFDNNKIKLPKLKWAKCKLHRKFDGKIKSATISQMPSGKYFVSILVDTEIEQLPQNNNVYAFDLGLKEFLIDNHDNHIEDPKAISKYENKLAKLQRQIAKKKKGSKNRNKQRIKIARLHEKISNIRKDFQHKLSSMIINENQVIISEDLAVKNMIKNPHLAKRISDVAWSEFCRQLEYKAIWYGRTYHKINRWFASSQTCSECGYINKEVKLLSIREWVCDNCGTIHQRDENAAQNILRQGLRELGMAI</sequence>
<dbReference type="InterPro" id="IPR051399">
    <property type="entry name" value="RNA-guided_DNA_endo/Transpos"/>
</dbReference>
<dbReference type="NCBIfam" id="NF040570">
    <property type="entry name" value="guided_TnpB"/>
    <property type="match status" value="1"/>
</dbReference>
<keyword evidence="7" id="KW-0233">DNA recombination</keyword>
<evidence type="ECO:0000259" key="8">
    <source>
        <dbReference type="Pfam" id="PF01385"/>
    </source>
</evidence>
<dbReference type="GO" id="GO:0006310">
    <property type="term" value="P:DNA recombination"/>
    <property type="evidence" value="ECO:0007669"/>
    <property type="project" value="UniProtKB-KW"/>
</dbReference>
<gene>
    <name evidence="11" type="ORF">BWY04_01222</name>
</gene>
<dbReference type="Proteomes" id="UP000485621">
    <property type="component" value="Unassembled WGS sequence"/>
</dbReference>
<keyword evidence="4" id="KW-0479">Metal-binding</keyword>
<dbReference type="InterPro" id="IPR021027">
    <property type="entry name" value="Transposase_put_HTH"/>
</dbReference>
<dbReference type="InterPro" id="IPR001959">
    <property type="entry name" value="Transposase"/>
</dbReference>
<feature type="domain" description="Cas12f1-like TNB" evidence="9">
    <location>
        <begin position="290"/>
        <end position="358"/>
    </location>
</feature>
<evidence type="ECO:0000256" key="5">
    <source>
        <dbReference type="ARBA" id="ARBA00022833"/>
    </source>
</evidence>
<feature type="domain" description="Probable transposase IS891/IS1136/IS1341" evidence="8">
    <location>
        <begin position="166"/>
        <end position="277"/>
    </location>
</feature>
<evidence type="ECO:0000256" key="2">
    <source>
        <dbReference type="ARBA" id="ARBA00011044"/>
    </source>
</evidence>
<comment type="similarity">
    <text evidence="1">In the C-terminal section; belongs to the transposase 35 family.</text>
</comment>
<accession>A0A1V5ZL40</accession>
<dbReference type="Pfam" id="PF01385">
    <property type="entry name" value="OrfB_IS605"/>
    <property type="match status" value="1"/>
</dbReference>
<dbReference type="Pfam" id="PF12323">
    <property type="entry name" value="HTH_OrfB_IS605"/>
    <property type="match status" value="1"/>
</dbReference>
<evidence type="ECO:0000259" key="10">
    <source>
        <dbReference type="Pfam" id="PF12323"/>
    </source>
</evidence>
<dbReference type="NCBIfam" id="TIGR01766">
    <property type="entry name" value="IS200/IS605 family accessory protein TnpB-like domain"/>
    <property type="match status" value="1"/>
</dbReference>
<evidence type="ECO:0000256" key="1">
    <source>
        <dbReference type="ARBA" id="ARBA00008761"/>
    </source>
</evidence>
<evidence type="ECO:0000256" key="4">
    <source>
        <dbReference type="ARBA" id="ARBA00022723"/>
    </source>
</evidence>
<dbReference type="PANTHER" id="PTHR30405">
    <property type="entry name" value="TRANSPOSASE"/>
    <property type="match status" value="1"/>
</dbReference>
<dbReference type="EMBL" id="MWDB01000033">
    <property type="protein sequence ID" value="OQB40762.1"/>
    <property type="molecule type" value="Genomic_DNA"/>
</dbReference>